<gene>
    <name evidence="1" type="ORF">LCGC14_1578870</name>
</gene>
<organism evidence="1">
    <name type="scientific">marine sediment metagenome</name>
    <dbReference type="NCBI Taxonomy" id="412755"/>
    <lineage>
        <taxon>unclassified sequences</taxon>
        <taxon>metagenomes</taxon>
        <taxon>ecological metagenomes</taxon>
    </lineage>
</organism>
<dbReference type="AlphaFoldDB" id="A0A0F9IHH3"/>
<dbReference type="EMBL" id="LAZR01012401">
    <property type="protein sequence ID" value="KKM27021.1"/>
    <property type="molecule type" value="Genomic_DNA"/>
</dbReference>
<evidence type="ECO:0000313" key="1">
    <source>
        <dbReference type="EMBL" id="KKM27021.1"/>
    </source>
</evidence>
<reference evidence="1" key="1">
    <citation type="journal article" date="2015" name="Nature">
        <title>Complex archaea that bridge the gap between prokaryotes and eukaryotes.</title>
        <authorList>
            <person name="Spang A."/>
            <person name="Saw J.H."/>
            <person name="Jorgensen S.L."/>
            <person name="Zaremba-Niedzwiedzka K."/>
            <person name="Martijn J."/>
            <person name="Lind A.E."/>
            <person name="van Eijk R."/>
            <person name="Schleper C."/>
            <person name="Guy L."/>
            <person name="Ettema T.J."/>
        </authorList>
    </citation>
    <scope>NUCLEOTIDE SEQUENCE</scope>
</reference>
<name>A0A0F9IHH3_9ZZZZ</name>
<proteinExistence type="predicted"/>
<protein>
    <submittedName>
        <fullName evidence="1">Uncharacterized protein</fullName>
    </submittedName>
</protein>
<accession>A0A0F9IHH3</accession>
<sequence length="54" mass="5592">YMDALIVVLKNPVNEVGNGSPSVFQAAILAVITLLTYPTPTSTSSVAAEKVKAT</sequence>
<feature type="non-terminal residue" evidence="1">
    <location>
        <position position="1"/>
    </location>
</feature>
<comment type="caution">
    <text evidence="1">The sequence shown here is derived from an EMBL/GenBank/DDBJ whole genome shotgun (WGS) entry which is preliminary data.</text>
</comment>